<keyword evidence="4" id="KW-0808">Transferase</keyword>
<evidence type="ECO:0000256" key="5">
    <source>
        <dbReference type="ARBA" id="ARBA00047960"/>
    </source>
</evidence>
<dbReference type="PANTHER" id="PTHR11571:SF222">
    <property type="entry name" value="GLUTATHIONE TRANSFERASE"/>
    <property type="match status" value="1"/>
</dbReference>
<dbReference type="Proteomes" id="UP000886998">
    <property type="component" value="Unassembled WGS sequence"/>
</dbReference>
<dbReference type="InterPro" id="IPR004045">
    <property type="entry name" value="Glutathione_S-Trfase_N"/>
</dbReference>
<dbReference type="PROSITE" id="PS50405">
    <property type="entry name" value="GST_CTER"/>
    <property type="match status" value="1"/>
</dbReference>
<dbReference type="InterPro" id="IPR036282">
    <property type="entry name" value="Glutathione-S-Trfase_C_sf"/>
</dbReference>
<dbReference type="EMBL" id="BMAV01012501">
    <property type="protein sequence ID" value="GFY59211.1"/>
    <property type="molecule type" value="Genomic_DNA"/>
</dbReference>
<dbReference type="PROSITE" id="PS50404">
    <property type="entry name" value="GST_NTER"/>
    <property type="match status" value="1"/>
</dbReference>
<evidence type="ECO:0000256" key="2">
    <source>
        <dbReference type="ARBA" id="ARBA00005861"/>
    </source>
</evidence>
<organism evidence="8 9">
    <name type="scientific">Trichonephila inaurata madagascariensis</name>
    <dbReference type="NCBI Taxonomy" id="2747483"/>
    <lineage>
        <taxon>Eukaryota</taxon>
        <taxon>Metazoa</taxon>
        <taxon>Ecdysozoa</taxon>
        <taxon>Arthropoda</taxon>
        <taxon>Chelicerata</taxon>
        <taxon>Arachnida</taxon>
        <taxon>Araneae</taxon>
        <taxon>Araneomorphae</taxon>
        <taxon>Entelegynae</taxon>
        <taxon>Araneoidea</taxon>
        <taxon>Nephilidae</taxon>
        <taxon>Trichonephila</taxon>
        <taxon>Trichonephila inaurata</taxon>
    </lineage>
</organism>
<evidence type="ECO:0000313" key="8">
    <source>
        <dbReference type="EMBL" id="GFY59211.1"/>
    </source>
</evidence>
<comment type="similarity">
    <text evidence="2">Belongs to the GST superfamily. Mu family.</text>
</comment>
<dbReference type="InterPro" id="IPR004046">
    <property type="entry name" value="GST_C"/>
</dbReference>
<sequence>MGKPTFAYWNIRGLAEPIRFLLHFKNVDFDEKTYVLGKEEWSNEKFNLGLDFPNLPYYVEGDIKITQSTTILRYLARKHGLDGKDDKQKLRVSLAEQQIVDLRMALINLSYSDNFESAKGDFTKKIPDQMKQWEKFLGDGKYLAGDDVTYVDFIAYETFDLYRLFHKDALEGCPKLQAYQDRIRNLPELKGYLNSTKYKKWPVFGLSAHFGGSGEQPKHA</sequence>
<dbReference type="InterPro" id="IPR036249">
    <property type="entry name" value="Thioredoxin-like_sf"/>
</dbReference>
<feature type="domain" description="GST C-terminal" evidence="7">
    <location>
        <begin position="85"/>
        <end position="203"/>
    </location>
</feature>
<evidence type="ECO:0000256" key="1">
    <source>
        <dbReference type="ARBA" id="ARBA00003701"/>
    </source>
</evidence>
<dbReference type="PANTHER" id="PTHR11571">
    <property type="entry name" value="GLUTATHIONE S-TRANSFERASE"/>
    <property type="match status" value="1"/>
</dbReference>
<dbReference type="InterPro" id="IPR050213">
    <property type="entry name" value="GST_superfamily"/>
</dbReference>
<dbReference type="Gene3D" id="1.20.1050.130">
    <property type="match status" value="1"/>
</dbReference>
<dbReference type="OrthoDB" id="4951845at2759"/>
<comment type="catalytic activity">
    <reaction evidence="5">
        <text>RX + glutathione = an S-substituted glutathione + a halide anion + H(+)</text>
        <dbReference type="Rhea" id="RHEA:16437"/>
        <dbReference type="ChEBI" id="CHEBI:15378"/>
        <dbReference type="ChEBI" id="CHEBI:16042"/>
        <dbReference type="ChEBI" id="CHEBI:17792"/>
        <dbReference type="ChEBI" id="CHEBI:57925"/>
        <dbReference type="ChEBI" id="CHEBI:90779"/>
        <dbReference type="EC" id="2.5.1.18"/>
    </reaction>
</comment>
<comment type="function">
    <text evidence="1">Conjugation of reduced glutathione to a wide number of exogenous and endogenous hydrophobic electrophiles.</text>
</comment>
<dbReference type="SFLD" id="SFLDG01205">
    <property type="entry name" value="AMPS.1"/>
    <property type="match status" value="1"/>
</dbReference>
<dbReference type="SFLD" id="SFLDG00363">
    <property type="entry name" value="AMPS_(cytGST):_Alpha-__Mu-__Pi"/>
    <property type="match status" value="1"/>
</dbReference>
<dbReference type="CDD" id="cd03075">
    <property type="entry name" value="GST_N_Mu"/>
    <property type="match status" value="1"/>
</dbReference>
<dbReference type="GO" id="GO:0004364">
    <property type="term" value="F:glutathione transferase activity"/>
    <property type="evidence" value="ECO:0007669"/>
    <property type="project" value="UniProtKB-EC"/>
</dbReference>
<evidence type="ECO:0000259" key="7">
    <source>
        <dbReference type="PROSITE" id="PS50405"/>
    </source>
</evidence>
<protein>
    <recommendedName>
        <fullName evidence="3">glutathione transferase</fullName>
        <ecNumber evidence="3">2.5.1.18</ecNumber>
    </recommendedName>
</protein>
<dbReference type="SUPFAM" id="SSF47616">
    <property type="entry name" value="GST C-terminal domain-like"/>
    <property type="match status" value="1"/>
</dbReference>
<proteinExistence type="inferred from homology"/>
<evidence type="ECO:0000313" key="9">
    <source>
        <dbReference type="Proteomes" id="UP000886998"/>
    </source>
</evidence>
<dbReference type="EC" id="2.5.1.18" evidence="3"/>
<dbReference type="Pfam" id="PF02798">
    <property type="entry name" value="GST_N"/>
    <property type="match status" value="1"/>
</dbReference>
<evidence type="ECO:0000256" key="3">
    <source>
        <dbReference type="ARBA" id="ARBA00012452"/>
    </source>
</evidence>
<reference evidence="8" key="1">
    <citation type="submission" date="2020-08" db="EMBL/GenBank/DDBJ databases">
        <title>Multicomponent nature underlies the extraordinary mechanical properties of spider dragline silk.</title>
        <authorList>
            <person name="Kono N."/>
            <person name="Nakamura H."/>
            <person name="Mori M."/>
            <person name="Yoshida Y."/>
            <person name="Ohtoshi R."/>
            <person name="Malay A.D."/>
            <person name="Moran D.A.P."/>
            <person name="Tomita M."/>
            <person name="Numata K."/>
            <person name="Arakawa K."/>
        </authorList>
    </citation>
    <scope>NUCLEOTIDE SEQUENCE</scope>
</reference>
<dbReference type="InterPro" id="IPR010987">
    <property type="entry name" value="Glutathione-S-Trfase_C-like"/>
</dbReference>
<evidence type="ECO:0000256" key="4">
    <source>
        <dbReference type="ARBA" id="ARBA00022679"/>
    </source>
</evidence>
<dbReference type="Pfam" id="PF14497">
    <property type="entry name" value="GST_C_3"/>
    <property type="match status" value="1"/>
</dbReference>
<dbReference type="SUPFAM" id="SSF52833">
    <property type="entry name" value="Thioredoxin-like"/>
    <property type="match status" value="1"/>
</dbReference>
<comment type="caution">
    <text evidence="8">The sequence shown here is derived from an EMBL/GenBank/DDBJ whole genome shotgun (WGS) entry which is preliminary data.</text>
</comment>
<dbReference type="FunFam" id="1.20.1050.10:FF:000003">
    <property type="entry name" value="Glutathione S-transferase 2"/>
    <property type="match status" value="1"/>
</dbReference>
<name>A0A8X6XTT1_9ARAC</name>
<evidence type="ECO:0000259" key="6">
    <source>
        <dbReference type="PROSITE" id="PS50404"/>
    </source>
</evidence>
<dbReference type="AlphaFoldDB" id="A0A8X6XTT1"/>
<keyword evidence="9" id="KW-1185">Reference proteome</keyword>
<feature type="domain" description="GST N-terminal" evidence="6">
    <location>
        <begin position="2"/>
        <end position="83"/>
    </location>
</feature>
<gene>
    <name evidence="8" type="primary">Gstm1</name>
    <name evidence="8" type="ORF">TNIN_21891</name>
</gene>
<accession>A0A8X6XTT1</accession>
<dbReference type="SFLD" id="SFLDS00019">
    <property type="entry name" value="Glutathione_Transferase_(cytos"/>
    <property type="match status" value="1"/>
</dbReference>
<dbReference type="InterPro" id="IPR040079">
    <property type="entry name" value="Glutathione_S-Trfase"/>
</dbReference>
<dbReference type="GO" id="GO:0006749">
    <property type="term" value="P:glutathione metabolic process"/>
    <property type="evidence" value="ECO:0007669"/>
    <property type="project" value="TreeGrafter"/>
</dbReference>